<dbReference type="AlphaFoldDB" id="A0A0K2UX00"/>
<reference evidence="2" key="1">
    <citation type="submission" date="2014-05" db="EMBL/GenBank/DDBJ databases">
        <authorList>
            <person name="Chronopoulou M."/>
        </authorList>
    </citation>
    <scope>NUCLEOTIDE SEQUENCE</scope>
    <source>
        <tissue evidence="2">Whole organism</tissue>
    </source>
</reference>
<keyword evidence="1" id="KW-1133">Transmembrane helix</keyword>
<feature type="transmembrane region" description="Helical" evidence="1">
    <location>
        <begin position="75"/>
        <end position="99"/>
    </location>
</feature>
<name>A0A0K2UX00_LEPSM</name>
<feature type="non-terminal residue" evidence="2">
    <location>
        <position position="1"/>
    </location>
</feature>
<sequence length="209" mass="23224">CFSTFEKFISNWIIDTVVTIPNILIIEWIIWIIRSFVAIGAFFSPLALSFDPKRADVRPISLVIRSSASELGKNFILLGGHFTIGIHVLEVIFSIHITLRQICFELQHLISNLNREAVLQVQKTGLTHILQLGTRLTNLSLLESHFRSRAPTKCGKGTGTNLAFLPVALLHHAQVRIVSKAGLAKDGKVGVLPILTIISIRPLTRSHHT</sequence>
<feature type="transmembrane region" description="Helical" evidence="1">
    <location>
        <begin position="28"/>
        <end position="48"/>
    </location>
</feature>
<dbReference type="EMBL" id="HACA01025249">
    <property type="protein sequence ID" value="CDW42610.1"/>
    <property type="molecule type" value="Transcribed_RNA"/>
</dbReference>
<evidence type="ECO:0000256" key="1">
    <source>
        <dbReference type="SAM" id="Phobius"/>
    </source>
</evidence>
<organism evidence="2">
    <name type="scientific">Lepeophtheirus salmonis</name>
    <name type="common">Salmon louse</name>
    <name type="synonym">Caligus salmonis</name>
    <dbReference type="NCBI Taxonomy" id="72036"/>
    <lineage>
        <taxon>Eukaryota</taxon>
        <taxon>Metazoa</taxon>
        <taxon>Ecdysozoa</taxon>
        <taxon>Arthropoda</taxon>
        <taxon>Crustacea</taxon>
        <taxon>Multicrustacea</taxon>
        <taxon>Hexanauplia</taxon>
        <taxon>Copepoda</taxon>
        <taxon>Siphonostomatoida</taxon>
        <taxon>Caligidae</taxon>
        <taxon>Lepeophtheirus</taxon>
    </lineage>
</organism>
<keyword evidence="1" id="KW-0472">Membrane</keyword>
<keyword evidence="1" id="KW-0812">Transmembrane</keyword>
<accession>A0A0K2UX00</accession>
<evidence type="ECO:0000313" key="2">
    <source>
        <dbReference type="EMBL" id="CDW42610.1"/>
    </source>
</evidence>
<proteinExistence type="predicted"/>
<protein>
    <submittedName>
        <fullName evidence="2">Uncharacterized protein</fullName>
    </submittedName>
</protein>